<dbReference type="InterPro" id="IPR012902">
    <property type="entry name" value="N_methyl_site"/>
</dbReference>
<comment type="similarity">
    <text evidence="9">Belongs to the GSP H family.</text>
</comment>
<keyword evidence="8" id="KW-0472">Membrane</keyword>
<keyword evidence="3" id="KW-1003">Cell membrane</keyword>
<dbReference type="GO" id="GO:0005886">
    <property type="term" value="C:plasma membrane"/>
    <property type="evidence" value="ECO:0007669"/>
    <property type="project" value="UniProtKB-SubCell"/>
</dbReference>
<organism evidence="12 13">
    <name type="scientific">Exilibacterium tricleocarpae</name>
    <dbReference type="NCBI Taxonomy" id="2591008"/>
    <lineage>
        <taxon>Bacteria</taxon>
        <taxon>Pseudomonadati</taxon>
        <taxon>Pseudomonadota</taxon>
        <taxon>Gammaproteobacteria</taxon>
        <taxon>Cellvibrionales</taxon>
        <taxon>Cellvibrionaceae</taxon>
        <taxon>Exilibacterium</taxon>
    </lineage>
</organism>
<dbReference type="PROSITE" id="PS00409">
    <property type="entry name" value="PROKAR_NTER_METHYL"/>
    <property type="match status" value="1"/>
</dbReference>
<evidence type="ECO:0000256" key="3">
    <source>
        <dbReference type="ARBA" id="ARBA00022475"/>
    </source>
</evidence>
<dbReference type="Pfam" id="PF12019">
    <property type="entry name" value="GspH"/>
    <property type="match status" value="1"/>
</dbReference>
<evidence type="ECO:0000259" key="11">
    <source>
        <dbReference type="Pfam" id="PF12019"/>
    </source>
</evidence>
<dbReference type="NCBIfam" id="TIGR02532">
    <property type="entry name" value="IV_pilin_GFxxxE"/>
    <property type="match status" value="1"/>
</dbReference>
<dbReference type="GO" id="GO:0015627">
    <property type="term" value="C:type II protein secretion system complex"/>
    <property type="evidence" value="ECO:0007669"/>
    <property type="project" value="InterPro"/>
</dbReference>
<dbReference type="OrthoDB" id="2313614at2"/>
<name>A0A545T1W4_9GAMM</name>
<dbReference type="EMBL" id="VHSG01000022">
    <property type="protein sequence ID" value="TQV71201.1"/>
    <property type="molecule type" value="Genomic_DNA"/>
</dbReference>
<evidence type="ECO:0000313" key="13">
    <source>
        <dbReference type="Proteomes" id="UP000319732"/>
    </source>
</evidence>
<proteinExistence type="inferred from homology"/>
<evidence type="ECO:0000256" key="6">
    <source>
        <dbReference type="ARBA" id="ARBA00022692"/>
    </source>
</evidence>
<dbReference type="InterPro" id="IPR045584">
    <property type="entry name" value="Pilin-like"/>
</dbReference>
<evidence type="ECO:0000256" key="8">
    <source>
        <dbReference type="ARBA" id="ARBA00023136"/>
    </source>
</evidence>
<dbReference type="GO" id="GO:0015628">
    <property type="term" value="P:protein secretion by the type II secretion system"/>
    <property type="evidence" value="ECO:0007669"/>
    <property type="project" value="InterPro"/>
</dbReference>
<dbReference type="Pfam" id="PF07963">
    <property type="entry name" value="N_methyl"/>
    <property type="match status" value="1"/>
</dbReference>
<dbReference type="SUPFAM" id="SSF54523">
    <property type="entry name" value="Pili subunits"/>
    <property type="match status" value="1"/>
</dbReference>
<comment type="caution">
    <text evidence="12">The sequence shown here is derived from an EMBL/GenBank/DDBJ whole genome shotgun (WGS) entry which is preliminary data.</text>
</comment>
<protein>
    <recommendedName>
        <fullName evidence="2">Type II secretion system protein H</fullName>
    </recommendedName>
    <alternativeName>
        <fullName evidence="10">General secretion pathway protein H</fullName>
    </alternativeName>
</protein>
<reference evidence="12 13" key="1">
    <citation type="submission" date="2019-06" db="EMBL/GenBank/DDBJ databases">
        <title>Whole genome sequence for Cellvibrionaceae sp. R142.</title>
        <authorList>
            <person name="Wang G."/>
        </authorList>
    </citation>
    <scope>NUCLEOTIDE SEQUENCE [LARGE SCALE GENOMIC DNA]</scope>
    <source>
        <strain evidence="12 13">R142</strain>
    </source>
</reference>
<keyword evidence="6" id="KW-0812">Transmembrane</keyword>
<evidence type="ECO:0000256" key="10">
    <source>
        <dbReference type="ARBA" id="ARBA00030775"/>
    </source>
</evidence>
<keyword evidence="4" id="KW-0488">Methylation</keyword>
<evidence type="ECO:0000256" key="1">
    <source>
        <dbReference type="ARBA" id="ARBA00004377"/>
    </source>
</evidence>
<dbReference type="RefSeq" id="WP_142928743.1">
    <property type="nucleotide sequence ID" value="NZ_ML660100.1"/>
</dbReference>
<keyword evidence="7" id="KW-1133">Transmembrane helix</keyword>
<evidence type="ECO:0000313" key="12">
    <source>
        <dbReference type="EMBL" id="TQV71201.1"/>
    </source>
</evidence>
<sequence>MNRETVTKLRGFTLLELLLALAIIAILVSSATPALTHLYRSVQADMARHRLNALLNFSRYTALAHRKTVALCPASDDLACGEDWTNGIVVFVDTDEDGERDDDEEVLRVSPTFESRSKLTWRAFRGKPYLQFTSSGVTRTQNGRFSYCPPSGENSYRRQLIVHKTGRVRYASAKELTGEC</sequence>
<keyword evidence="13" id="KW-1185">Reference proteome</keyword>
<keyword evidence="5" id="KW-0997">Cell inner membrane</keyword>
<dbReference type="Proteomes" id="UP000319732">
    <property type="component" value="Unassembled WGS sequence"/>
</dbReference>
<dbReference type="Gene3D" id="3.55.40.10">
    <property type="entry name" value="minor pseudopilin epsh domain"/>
    <property type="match status" value="1"/>
</dbReference>
<evidence type="ECO:0000256" key="7">
    <source>
        <dbReference type="ARBA" id="ARBA00022989"/>
    </source>
</evidence>
<comment type="subcellular location">
    <subcellularLocation>
        <location evidence="1">Cell inner membrane</location>
        <topology evidence="1">Single-pass membrane protein</topology>
    </subcellularLocation>
</comment>
<evidence type="ECO:0000256" key="4">
    <source>
        <dbReference type="ARBA" id="ARBA00022481"/>
    </source>
</evidence>
<feature type="domain" description="General secretion pathway GspH" evidence="11">
    <location>
        <begin position="49"/>
        <end position="166"/>
    </location>
</feature>
<evidence type="ECO:0000256" key="5">
    <source>
        <dbReference type="ARBA" id="ARBA00022519"/>
    </source>
</evidence>
<dbReference type="AlphaFoldDB" id="A0A545T1W4"/>
<evidence type="ECO:0000256" key="9">
    <source>
        <dbReference type="ARBA" id="ARBA00025772"/>
    </source>
</evidence>
<gene>
    <name evidence="12" type="ORF">FKG94_20160</name>
</gene>
<evidence type="ECO:0000256" key="2">
    <source>
        <dbReference type="ARBA" id="ARBA00021549"/>
    </source>
</evidence>
<accession>A0A545T1W4</accession>
<dbReference type="InterPro" id="IPR022346">
    <property type="entry name" value="T2SS_GspH"/>
</dbReference>